<evidence type="ECO:0000313" key="1">
    <source>
        <dbReference type="EMBL" id="AQK68084.1"/>
    </source>
</evidence>
<feature type="non-terminal residue" evidence="1">
    <location>
        <position position="24"/>
    </location>
</feature>
<dbReference type="EMBL" id="CM000781">
    <property type="protein sequence ID" value="AQK68084.1"/>
    <property type="molecule type" value="Genomic_DNA"/>
</dbReference>
<accession>A0A1D6GZB8</accession>
<reference evidence="1" key="1">
    <citation type="submission" date="2015-12" db="EMBL/GenBank/DDBJ databases">
        <title>Update maize B73 reference genome by single molecule sequencing technologies.</title>
        <authorList>
            <consortium name="Maize Genome Sequencing Project"/>
            <person name="Ware D."/>
        </authorList>
    </citation>
    <scope>NUCLEOTIDE SEQUENCE</scope>
    <source>
        <tissue evidence="1">Seedling</tissue>
    </source>
</reference>
<dbReference type="AlphaFoldDB" id="A0A1D6GZB8"/>
<proteinExistence type="predicted"/>
<sequence>MVKESFVCMYQQLKCKHDIIIVEY</sequence>
<gene>
    <name evidence="1" type="ORF">ZEAMMB73_Zm00001d015097</name>
</gene>
<name>A0A1D6GZB8_MAIZE</name>
<protein>
    <submittedName>
        <fullName evidence="1">Uncharacterized protein</fullName>
    </submittedName>
</protein>
<organism evidence="1">
    <name type="scientific">Zea mays</name>
    <name type="common">Maize</name>
    <dbReference type="NCBI Taxonomy" id="4577"/>
    <lineage>
        <taxon>Eukaryota</taxon>
        <taxon>Viridiplantae</taxon>
        <taxon>Streptophyta</taxon>
        <taxon>Embryophyta</taxon>
        <taxon>Tracheophyta</taxon>
        <taxon>Spermatophyta</taxon>
        <taxon>Magnoliopsida</taxon>
        <taxon>Liliopsida</taxon>
        <taxon>Poales</taxon>
        <taxon>Poaceae</taxon>
        <taxon>PACMAD clade</taxon>
        <taxon>Panicoideae</taxon>
        <taxon>Andropogonodae</taxon>
        <taxon>Andropogoneae</taxon>
        <taxon>Tripsacinae</taxon>
        <taxon>Zea</taxon>
    </lineage>
</organism>